<reference evidence="2" key="1">
    <citation type="submission" date="2023-03" db="EMBL/GenBank/DDBJ databases">
        <title>Massive genome expansion in bonnet fungi (Mycena s.s.) driven by repeated elements and novel gene families across ecological guilds.</title>
        <authorList>
            <consortium name="Lawrence Berkeley National Laboratory"/>
            <person name="Harder C.B."/>
            <person name="Miyauchi S."/>
            <person name="Viragh M."/>
            <person name="Kuo A."/>
            <person name="Thoen E."/>
            <person name="Andreopoulos B."/>
            <person name="Lu D."/>
            <person name="Skrede I."/>
            <person name="Drula E."/>
            <person name="Henrissat B."/>
            <person name="Morin E."/>
            <person name="Kohler A."/>
            <person name="Barry K."/>
            <person name="LaButti K."/>
            <person name="Morin E."/>
            <person name="Salamov A."/>
            <person name="Lipzen A."/>
            <person name="Mereny Z."/>
            <person name="Hegedus B."/>
            <person name="Baldrian P."/>
            <person name="Stursova M."/>
            <person name="Weitz H."/>
            <person name="Taylor A."/>
            <person name="Grigoriev I.V."/>
            <person name="Nagy L.G."/>
            <person name="Martin F."/>
            <person name="Kauserud H."/>
        </authorList>
    </citation>
    <scope>NUCLEOTIDE SEQUENCE</scope>
    <source>
        <strain evidence="2">9284</strain>
    </source>
</reference>
<feature type="region of interest" description="Disordered" evidence="1">
    <location>
        <begin position="217"/>
        <end position="287"/>
    </location>
</feature>
<feature type="compositionally biased region" description="Basic and acidic residues" evidence="1">
    <location>
        <begin position="259"/>
        <end position="280"/>
    </location>
</feature>
<evidence type="ECO:0000256" key="1">
    <source>
        <dbReference type="SAM" id="MobiDB-lite"/>
    </source>
</evidence>
<organism evidence="2 3">
    <name type="scientific">Roridomyces roridus</name>
    <dbReference type="NCBI Taxonomy" id="1738132"/>
    <lineage>
        <taxon>Eukaryota</taxon>
        <taxon>Fungi</taxon>
        <taxon>Dikarya</taxon>
        <taxon>Basidiomycota</taxon>
        <taxon>Agaricomycotina</taxon>
        <taxon>Agaricomycetes</taxon>
        <taxon>Agaricomycetidae</taxon>
        <taxon>Agaricales</taxon>
        <taxon>Marasmiineae</taxon>
        <taxon>Mycenaceae</taxon>
        <taxon>Roridomyces</taxon>
    </lineage>
</organism>
<dbReference type="Proteomes" id="UP001221142">
    <property type="component" value="Unassembled WGS sequence"/>
</dbReference>
<accession>A0AAD7AX14</accession>
<sequence>MNHLSFSISQTSSLYCKIPKKLLDVLDLPARVIWVKMTASKTNLNHLACRNLPATCLTINDASGELDEDLSGGFESLSLATQDSAVEIEPGELPPPLLQDPTIQTPTKCPAHFVFDLPCINLTPSKHQEVDFGSMTAKKRSKFPLLCLPDKQSNWHPIPTHVRMDVWEDLETINMDAIIWGKERIELSHTGGELQAKLEWQLEEEFEVKKRKYPEFQTQHECQVPPGKNGYLRRSTRKKDQSAQEEKSTPKQKRKKRPGKDGPAKKKVKVDQDDPEEQRKKMLTQKACELSDLSEEIKGIHSPPNLSALDFEDIKSKDIYIAGMRIGPTLNSLNAL</sequence>
<evidence type="ECO:0000313" key="3">
    <source>
        <dbReference type="Proteomes" id="UP001221142"/>
    </source>
</evidence>
<evidence type="ECO:0000313" key="2">
    <source>
        <dbReference type="EMBL" id="KAJ7602677.1"/>
    </source>
</evidence>
<comment type="caution">
    <text evidence="2">The sequence shown here is derived from an EMBL/GenBank/DDBJ whole genome shotgun (WGS) entry which is preliminary data.</text>
</comment>
<gene>
    <name evidence="2" type="ORF">FB45DRAFT_1072724</name>
</gene>
<name>A0AAD7AX14_9AGAR</name>
<keyword evidence="3" id="KW-1185">Reference proteome</keyword>
<protein>
    <submittedName>
        <fullName evidence="2">Uncharacterized protein</fullName>
    </submittedName>
</protein>
<proteinExistence type="predicted"/>
<feature type="compositionally biased region" description="Basic and acidic residues" evidence="1">
    <location>
        <begin position="238"/>
        <end position="249"/>
    </location>
</feature>
<dbReference type="EMBL" id="JARKIF010000208">
    <property type="protein sequence ID" value="KAJ7602677.1"/>
    <property type="molecule type" value="Genomic_DNA"/>
</dbReference>
<dbReference type="AlphaFoldDB" id="A0AAD7AX14"/>